<dbReference type="EMBL" id="BKCJ010003129">
    <property type="protein sequence ID" value="GEU53160.1"/>
    <property type="molecule type" value="Genomic_DNA"/>
</dbReference>
<dbReference type="GO" id="GO:0005525">
    <property type="term" value="F:GTP binding"/>
    <property type="evidence" value="ECO:0007669"/>
    <property type="project" value="TreeGrafter"/>
</dbReference>
<dbReference type="InterPro" id="IPR039761">
    <property type="entry name" value="Bms1/Tsr1"/>
</dbReference>
<dbReference type="GO" id="GO:0000462">
    <property type="term" value="P:maturation of SSU-rRNA from tricistronic rRNA transcript (SSU-rRNA, 5.8S rRNA, LSU-rRNA)"/>
    <property type="evidence" value="ECO:0007669"/>
    <property type="project" value="TreeGrafter"/>
</dbReference>
<comment type="caution">
    <text evidence="1">The sequence shown here is derived from an EMBL/GenBank/DDBJ whole genome shotgun (WGS) entry which is preliminary data.</text>
</comment>
<dbReference type="PANTHER" id="PTHR12858">
    <property type="entry name" value="RIBOSOME BIOGENESIS PROTEIN"/>
    <property type="match status" value="1"/>
</dbReference>
<reference evidence="1" key="1">
    <citation type="journal article" date="2019" name="Sci. Rep.">
        <title>Draft genome of Tanacetum cinerariifolium, the natural source of mosquito coil.</title>
        <authorList>
            <person name="Yamashiro T."/>
            <person name="Shiraishi A."/>
            <person name="Satake H."/>
            <person name="Nakayama K."/>
        </authorList>
    </citation>
    <scope>NUCLEOTIDE SEQUENCE</scope>
</reference>
<name>A0A6L2KWL2_TANCI</name>
<proteinExistence type="predicted"/>
<dbReference type="GO" id="GO:0003924">
    <property type="term" value="F:GTPase activity"/>
    <property type="evidence" value="ECO:0007669"/>
    <property type="project" value="TreeGrafter"/>
</dbReference>
<evidence type="ECO:0000313" key="1">
    <source>
        <dbReference type="EMBL" id="GEU53160.1"/>
    </source>
</evidence>
<accession>A0A6L2KWL2</accession>
<protein>
    <submittedName>
        <fullName evidence="1">Pre-rRNA-processing protein TSR1 homolog</fullName>
    </submittedName>
</protein>
<dbReference type="GO" id="GO:0034511">
    <property type="term" value="F:U3 snoRNA binding"/>
    <property type="evidence" value="ECO:0007669"/>
    <property type="project" value="TreeGrafter"/>
</dbReference>
<gene>
    <name evidence="1" type="ORF">Tci_025138</name>
</gene>
<dbReference type="AlphaFoldDB" id="A0A6L2KWL2"/>
<organism evidence="1">
    <name type="scientific">Tanacetum cinerariifolium</name>
    <name type="common">Dalmatian daisy</name>
    <name type="synonym">Chrysanthemum cinerariifolium</name>
    <dbReference type="NCBI Taxonomy" id="118510"/>
    <lineage>
        <taxon>Eukaryota</taxon>
        <taxon>Viridiplantae</taxon>
        <taxon>Streptophyta</taxon>
        <taxon>Embryophyta</taxon>
        <taxon>Tracheophyta</taxon>
        <taxon>Spermatophyta</taxon>
        <taxon>Magnoliopsida</taxon>
        <taxon>eudicotyledons</taxon>
        <taxon>Gunneridae</taxon>
        <taxon>Pentapetalae</taxon>
        <taxon>asterids</taxon>
        <taxon>campanulids</taxon>
        <taxon>Asterales</taxon>
        <taxon>Asteraceae</taxon>
        <taxon>Asteroideae</taxon>
        <taxon>Anthemideae</taxon>
        <taxon>Anthemidinae</taxon>
        <taxon>Tanacetum</taxon>
    </lineage>
</organism>
<dbReference type="GO" id="GO:0000479">
    <property type="term" value="P:endonucleolytic cleavage of tricistronic rRNA transcript (SSU-rRNA, 5.8S rRNA, LSU-rRNA)"/>
    <property type="evidence" value="ECO:0007669"/>
    <property type="project" value="TreeGrafter"/>
</dbReference>
<dbReference type="PANTHER" id="PTHR12858:SF1">
    <property type="entry name" value="PRE-RRNA-PROCESSING PROTEIN TSR1 HOMOLOG"/>
    <property type="match status" value="1"/>
</dbReference>
<sequence>MATWLESPPYWLKSSEVGVYGKPVPNVTKGAQIVLLQRNKMMREQKRATLLKEKKASSRTAFAPHVIVLFGLSASANVRPLAQDLLLLLSNENNGALLPVVMSSQYTLRATVLEAPHDDFMACLEMTKTVDLIVFVTSADGSSEK</sequence>
<dbReference type="GO" id="GO:0030688">
    <property type="term" value="C:preribosome, small subunit precursor"/>
    <property type="evidence" value="ECO:0007669"/>
    <property type="project" value="TreeGrafter"/>
</dbReference>